<proteinExistence type="inferred from homology"/>
<evidence type="ECO:0000259" key="3">
    <source>
        <dbReference type="Pfam" id="PF25954"/>
    </source>
</evidence>
<dbReference type="GO" id="GO:0016020">
    <property type="term" value="C:membrane"/>
    <property type="evidence" value="ECO:0007669"/>
    <property type="project" value="InterPro"/>
</dbReference>
<dbReference type="PATRIC" id="fig|188932.3.peg.1086"/>
<dbReference type="FunFam" id="2.40.30.170:FF:000010">
    <property type="entry name" value="Efflux RND transporter periplasmic adaptor subunit"/>
    <property type="match status" value="1"/>
</dbReference>
<dbReference type="Pfam" id="PF25973">
    <property type="entry name" value="BSH_CzcB"/>
    <property type="match status" value="1"/>
</dbReference>
<dbReference type="RefSeq" id="WP_068397463.1">
    <property type="nucleotide sequence ID" value="NZ_CP014504.1"/>
</dbReference>
<dbReference type="InterPro" id="IPR051909">
    <property type="entry name" value="MFP_Cation_Efflux"/>
</dbReference>
<sequence length="376" mass="41426">MNLKNKRQSYLTGIAMVIIGMTASCKQQVTKEPAADFTLEGDVITVPENSGLKSKLKFITVNTEPYRMQMMTAGTVKAIPTQFAEIAPPFQGRVTKSYIRLGMKTTAETPLFEISSPDFIAAQKVFFQEKSQMQQAERTLKRQKDLMANGVGTQKDLEEAQTGYDVEKKEYENAVIGIKIFKANPEKLSLGQALVVHAPITGEVIENKVVLGQFIKDDAASVATVANLNKVWVAGQVKEKDIRYIHEKDECEIEVAALPGKKLQGKVYHVNEIVDEDTRSVQVLIECDNSDHTLKPGMYVSVNFIDAPTSAVLIPLKAILQMNDANFVFVVTAAGKYIKRKVETGDTEGSRVVIKSGLAKGEKIVSEGGFYLLEAK</sequence>
<dbReference type="PROSITE" id="PS51257">
    <property type="entry name" value="PROKAR_LIPOPROTEIN"/>
    <property type="match status" value="1"/>
</dbReference>
<gene>
    <name evidence="6" type="ORF">AY601_1052</name>
</gene>
<dbReference type="GO" id="GO:0022857">
    <property type="term" value="F:transmembrane transporter activity"/>
    <property type="evidence" value="ECO:0007669"/>
    <property type="project" value="InterPro"/>
</dbReference>
<evidence type="ECO:0000256" key="1">
    <source>
        <dbReference type="ARBA" id="ARBA00009477"/>
    </source>
</evidence>
<feature type="domain" description="CzcB-like barrel-sandwich hybrid" evidence="4">
    <location>
        <begin position="83"/>
        <end position="227"/>
    </location>
</feature>
<evidence type="ECO:0000259" key="4">
    <source>
        <dbReference type="Pfam" id="PF25973"/>
    </source>
</evidence>
<evidence type="ECO:0000313" key="6">
    <source>
        <dbReference type="EMBL" id="AMP97981.1"/>
    </source>
</evidence>
<dbReference type="Gene3D" id="1.10.287.470">
    <property type="entry name" value="Helix hairpin bin"/>
    <property type="match status" value="1"/>
</dbReference>
<dbReference type="OrthoDB" id="998050at2"/>
<feature type="domain" description="CzcB-like C-terminal circularly permuted SH3-like" evidence="5">
    <location>
        <begin position="312"/>
        <end position="372"/>
    </location>
</feature>
<dbReference type="KEGG" id="pcm:AY601_1052"/>
<name>A0A127V9Y4_9SPHI</name>
<dbReference type="InterPro" id="IPR006143">
    <property type="entry name" value="RND_pump_MFP"/>
</dbReference>
<dbReference type="EMBL" id="CP014504">
    <property type="protein sequence ID" value="AMP97981.1"/>
    <property type="molecule type" value="Genomic_DNA"/>
</dbReference>
<dbReference type="SUPFAM" id="SSF111369">
    <property type="entry name" value="HlyD-like secretion proteins"/>
    <property type="match status" value="1"/>
</dbReference>
<evidence type="ECO:0000256" key="2">
    <source>
        <dbReference type="ARBA" id="ARBA00022448"/>
    </source>
</evidence>
<dbReference type="PANTHER" id="PTHR30097">
    <property type="entry name" value="CATION EFFLUX SYSTEM PROTEIN CUSB"/>
    <property type="match status" value="1"/>
</dbReference>
<dbReference type="PANTHER" id="PTHR30097:SF16">
    <property type="entry name" value="CATION EFFLUX SYSTEM (CZCB-LIKE)"/>
    <property type="match status" value="1"/>
</dbReference>
<accession>A0A127V9Y4</accession>
<dbReference type="Gene3D" id="2.40.30.170">
    <property type="match status" value="1"/>
</dbReference>
<dbReference type="Pfam" id="PF25954">
    <property type="entry name" value="Beta-barrel_RND_2"/>
    <property type="match status" value="1"/>
</dbReference>
<keyword evidence="7" id="KW-1185">Reference proteome</keyword>
<evidence type="ECO:0000313" key="7">
    <source>
        <dbReference type="Proteomes" id="UP000071561"/>
    </source>
</evidence>
<comment type="similarity">
    <text evidence="1">Belongs to the membrane fusion protein (MFP) (TC 8.A.1) family.</text>
</comment>
<evidence type="ECO:0000259" key="5">
    <source>
        <dbReference type="Pfam" id="PF25975"/>
    </source>
</evidence>
<reference evidence="6 7" key="1">
    <citation type="submission" date="2016-03" db="EMBL/GenBank/DDBJ databases">
        <title>Complete genome sequence of Pedobacter cryoconitis PAMC 27485.</title>
        <authorList>
            <person name="Lee J."/>
            <person name="Kim O.-S."/>
        </authorList>
    </citation>
    <scope>NUCLEOTIDE SEQUENCE [LARGE SCALE GENOMIC DNA]</scope>
    <source>
        <strain evidence="6 7">PAMC 27485</strain>
    </source>
</reference>
<protein>
    <submittedName>
        <fullName evidence="6">Cation transporter</fullName>
    </submittedName>
</protein>
<dbReference type="AlphaFoldDB" id="A0A127V9Y4"/>
<dbReference type="InterPro" id="IPR058649">
    <property type="entry name" value="CzcB_C"/>
</dbReference>
<dbReference type="NCBIfam" id="TIGR01730">
    <property type="entry name" value="RND_mfp"/>
    <property type="match status" value="1"/>
</dbReference>
<dbReference type="InterPro" id="IPR058792">
    <property type="entry name" value="Beta-barrel_RND_2"/>
</dbReference>
<organism evidence="6 7">
    <name type="scientific">Pedobacter cryoconitis</name>
    <dbReference type="NCBI Taxonomy" id="188932"/>
    <lineage>
        <taxon>Bacteria</taxon>
        <taxon>Pseudomonadati</taxon>
        <taxon>Bacteroidota</taxon>
        <taxon>Sphingobacteriia</taxon>
        <taxon>Sphingobacteriales</taxon>
        <taxon>Sphingobacteriaceae</taxon>
        <taxon>Pedobacter</taxon>
    </lineage>
</organism>
<keyword evidence="2" id="KW-0813">Transport</keyword>
<feature type="domain" description="CusB-like beta-barrel" evidence="3">
    <location>
        <begin position="230"/>
        <end position="305"/>
    </location>
</feature>
<dbReference type="Pfam" id="PF25975">
    <property type="entry name" value="CzcB_C"/>
    <property type="match status" value="1"/>
</dbReference>
<dbReference type="Gene3D" id="2.40.420.20">
    <property type="match status" value="1"/>
</dbReference>
<dbReference type="InterPro" id="IPR058647">
    <property type="entry name" value="BSH_CzcB-like"/>
</dbReference>
<dbReference type="Proteomes" id="UP000071561">
    <property type="component" value="Chromosome"/>
</dbReference>